<accession>A0A369XYX1</accession>
<evidence type="ECO:0000256" key="1">
    <source>
        <dbReference type="ARBA" id="ARBA00022679"/>
    </source>
</evidence>
<reference evidence="2 3" key="1">
    <citation type="submission" date="2018-05" db="EMBL/GenBank/DDBJ databases">
        <title>Integrated omic analyses show evidence that a Ca. Accumulibacter phosphatis strain performs denitrification under micro-aerobic conditions.</title>
        <authorList>
            <person name="Camejo P.Y."/>
            <person name="Katherine M.D."/>
            <person name="Daniel N.R."/>
        </authorList>
    </citation>
    <scope>NUCLEOTIDE SEQUENCE [LARGE SCALE GENOMIC DNA]</scope>
    <source>
        <strain evidence="2">UW-LDO-IC</strain>
    </source>
</reference>
<dbReference type="Gene3D" id="3.30.1540.10">
    <property type="entry name" value="formyl-coa transferase, domain 3"/>
    <property type="match status" value="1"/>
</dbReference>
<comment type="caution">
    <text evidence="2">The sequence shown here is derived from an EMBL/GenBank/DDBJ whole genome shotgun (WGS) entry which is preliminary data.</text>
</comment>
<sequence>MSPAASAAKSGGALAHLRVLDLSRVLAGPWASQLLADLGAEVIKVCSSDLGDDTRGWGPPWLADGDGQATREAAYFLCTNRNKRSLTVDITRPEGQEIVRQLARDADVLIENFKVGGLAAYGLDQHSLRTLNPKLVYCSITGFGQHGPYAARAGYDFLIQGMGGLMSVTGTADGEPGAGPQKVGVALTDILTGLYAGNAVLAALAHRDRDGFRSGEGQHIDLALLDVQIACLANQAMNYLVSGTAPKRMGNAHPNIVPYQDFPTADGDMILAIGNDGQFARFCTVAGHPEWAGDERFASNAARVRHRRELIPLLRQTTVLRTTREWIAALEKAAPCPGPINDLAAVFADPQVQARGMRLAMAHANGGSAPQVANPIHLSATPVEYRKAPPTLGEDTAAVLRELGHSDTRIAALRQAGIV</sequence>
<dbReference type="GO" id="GO:0008410">
    <property type="term" value="F:CoA-transferase activity"/>
    <property type="evidence" value="ECO:0007669"/>
    <property type="project" value="TreeGrafter"/>
</dbReference>
<proteinExistence type="predicted"/>
<dbReference type="InterPro" id="IPR044855">
    <property type="entry name" value="CoA-Trfase_III_dom3_sf"/>
</dbReference>
<dbReference type="PANTHER" id="PTHR48207:SF3">
    <property type="entry name" value="SUCCINATE--HYDROXYMETHYLGLUTARATE COA-TRANSFERASE"/>
    <property type="match status" value="1"/>
</dbReference>
<dbReference type="InterPro" id="IPR003673">
    <property type="entry name" value="CoA-Trfase_fam_III"/>
</dbReference>
<dbReference type="PANTHER" id="PTHR48207">
    <property type="entry name" value="SUCCINATE--HYDROXYMETHYLGLUTARATE COA-TRANSFERASE"/>
    <property type="match status" value="1"/>
</dbReference>
<dbReference type="SUPFAM" id="SSF89796">
    <property type="entry name" value="CoA-transferase family III (CaiB/BaiF)"/>
    <property type="match status" value="1"/>
</dbReference>
<organism evidence="2 3">
    <name type="scientific">Candidatus Accumulibacter meliphilus</name>
    <dbReference type="NCBI Taxonomy" id="2211374"/>
    <lineage>
        <taxon>Bacteria</taxon>
        <taxon>Pseudomonadati</taxon>
        <taxon>Pseudomonadota</taxon>
        <taxon>Betaproteobacteria</taxon>
        <taxon>Candidatus Accumulibacter</taxon>
    </lineage>
</organism>
<protein>
    <submittedName>
        <fullName evidence="2">CoA transferase</fullName>
    </submittedName>
</protein>
<dbReference type="AlphaFoldDB" id="A0A369XYX1"/>
<evidence type="ECO:0000313" key="3">
    <source>
        <dbReference type="Proteomes" id="UP000253831"/>
    </source>
</evidence>
<evidence type="ECO:0000313" key="2">
    <source>
        <dbReference type="EMBL" id="RDE52548.1"/>
    </source>
</evidence>
<dbReference type="Pfam" id="PF02515">
    <property type="entry name" value="CoA_transf_3"/>
    <property type="match status" value="1"/>
</dbReference>
<dbReference type="EMBL" id="QPGA01000001">
    <property type="protein sequence ID" value="RDE52548.1"/>
    <property type="molecule type" value="Genomic_DNA"/>
</dbReference>
<dbReference type="InterPro" id="IPR050483">
    <property type="entry name" value="CoA-transferase_III_domain"/>
</dbReference>
<name>A0A369XYX1_9PROT</name>
<dbReference type="Gene3D" id="3.40.50.10540">
    <property type="entry name" value="Crotonobetainyl-coa:carnitine coa-transferase, domain 1"/>
    <property type="match status" value="1"/>
</dbReference>
<dbReference type="InterPro" id="IPR023606">
    <property type="entry name" value="CoA-Trfase_III_dom_1_sf"/>
</dbReference>
<gene>
    <name evidence="2" type="ORF">DVS81_02025</name>
</gene>
<dbReference type="Proteomes" id="UP000253831">
    <property type="component" value="Unassembled WGS sequence"/>
</dbReference>
<keyword evidence="1 2" id="KW-0808">Transferase</keyword>